<dbReference type="STRING" id="1841481.ENSSLDP00000004798"/>
<dbReference type="GO" id="GO:0005886">
    <property type="term" value="C:plasma membrane"/>
    <property type="evidence" value="ECO:0007669"/>
    <property type="project" value="UniProtKB-SubCell"/>
</dbReference>
<dbReference type="OrthoDB" id="8925699at2759"/>
<feature type="transmembrane region" description="Helical" evidence="10">
    <location>
        <begin position="117"/>
        <end position="142"/>
    </location>
</feature>
<dbReference type="CTD" id="81585"/>
<comment type="similarity">
    <text evidence="3">Belongs to the claudin family.</text>
</comment>
<reference evidence="11" key="2">
    <citation type="submission" date="2025-09" db="UniProtKB">
        <authorList>
            <consortium name="Ensembl"/>
        </authorList>
    </citation>
    <scope>IDENTIFICATION</scope>
</reference>
<dbReference type="PROSITE" id="PS01346">
    <property type="entry name" value="CLAUDIN"/>
    <property type="match status" value="1"/>
</dbReference>
<organism evidence="11 12">
    <name type="scientific">Seriola lalandi dorsalis</name>
    <dbReference type="NCBI Taxonomy" id="1841481"/>
    <lineage>
        <taxon>Eukaryota</taxon>
        <taxon>Metazoa</taxon>
        <taxon>Chordata</taxon>
        <taxon>Craniata</taxon>
        <taxon>Vertebrata</taxon>
        <taxon>Euteleostomi</taxon>
        <taxon>Actinopterygii</taxon>
        <taxon>Neopterygii</taxon>
        <taxon>Teleostei</taxon>
        <taxon>Neoteleostei</taxon>
        <taxon>Acanthomorphata</taxon>
        <taxon>Carangaria</taxon>
        <taxon>Carangiformes</taxon>
        <taxon>Carangidae</taxon>
        <taxon>Seriola</taxon>
    </lineage>
</organism>
<protein>
    <submittedName>
        <fullName evidence="11">Claudin f</fullName>
    </submittedName>
</protein>
<evidence type="ECO:0000256" key="9">
    <source>
        <dbReference type="ARBA" id="ARBA00023136"/>
    </source>
</evidence>
<dbReference type="InterPro" id="IPR006187">
    <property type="entry name" value="Claudin"/>
</dbReference>
<dbReference type="GeneTree" id="ENSGT00940000165704"/>
<evidence type="ECO:0000256" key="6">
    <source>
        <dbReference type="ARBA" id="ARBA00022692"/>
    </source>
</evidence>
<feature type="transmembrane region" description="Helical" evidence="10">
    <location>
        <begin position="12"/>
        <end position="30"/>
    </location>
</feature>
<feature type="transmembrane region" description="Helical" evidence="10">
    <location>
        <begin position="162"/>
        <end position="181"/>
    </location>
</feature>
<evidence type="ECO:0000256" key="5">
    <source>
        <dbReference type="ARBA" id="ARBA00022475"/>
    </source>
</evidence>
<dbReference type="Ensembl" id="ENSSLDT00000004956.1">
    <property type="protein sequence ID" value="ENSSLDP00000004798.1"/>
    <property type="gene ID" value="ENSSLDG00000003805.1"/>
</dbReference>
<dbReference type="Pfam" id="PF00822">
    <property type="entry name" value="PMP22_Claudin"/>
    <property type="match status" value="1"/>
</dbReference>
<accession>A0A3B4WV14</accession>
<dbReference type="PANTHER" id="PTHR12002">
    <property type="entry name" value="CLAUDIN"/>
    <property type="match status" value="1"/>
</dbReference>
<sequence length="253" mass="26802">MGRIGKEVAGQVISFIGLIGVAVTCGIPMWRVTTFIGANIVTGQIVWDGLWMNCVMQSTGQMQCSLNESVLRLSPDLQSARALVIISLVFGFIGFMITFIGAKCTGCLNKDSSKAKVVIIGGCLIILSAVLVLIPVCWSAAITISDFESPLTVETQKRELGASIYIGWASAVLLLIGGIILTTSCPPQKPMYGYPSYPPAPMYPYAGQVANPATYGPVYAPPSSRPYTGTGTGTYVPNKPYAAPAAYSPAQYL</sequence>
<keyword evidence="6 10" id="KW-0812">Transmembrane</keyword>
<reference evidence="11" key="1">
    <citation type="submission" date="2025-08" db="UniProtKB">
        <authorList>
            <consortium name="Ensembl"/>
        </authorList>
    </citation>
    <scope>IDENTIFICATION</scope>
</reference>
<dbReference type="FunFam" id="1.20.140.150:FF:000001">
    <property type="entry name" value="Claudin"/>
    <property type="match status" value="1"/>
</dbReference>
<keyword evidence="7" id="KW-0965">Cell junction</keyword>
<dbReference type="RefSeq" id="XP_023271788.1">
    <property type="nucleotide sequence ID" value="XM_023416020.1"/>
</dbReference>
<proteinExistence type="inferred from homology"/>
<dbReference type="GO" id="GO:0005198">
    <property type="term" value="F:structural molecule activity"/>
    <property type="evidence" value="ECO:0007669"/>
    <property type="project" value="InterPro"/>
</dbReference>
<feature type="transmembrane region" description="Helical" evidence="10">
    <location>
        <begin position="82"/>
        <end position="105"/>
    </location>
</feature>
<dbReference type="InterPro" id="IPR004031">
    <property type="entry name" value="PMP22/EMP/MP20/Claudin"/>
</dbReference>
<dbReference type="PRINTS" id="PR01077">
    <property type="entry name" value="CLAUDIN"/>
</dbReference>
<evidence type="ECO:0000256" key="3">
    <source>
        <dbReference type="ARBA" id="ARBA00008295"/>
    </source>
</evidence>
<dbReference type="AlphaFoldDB" id="A0A3B4WV14"/>
<keyword evidence="9 10" id="KW-0472">Membrane</keyword>
<evidence type="ECO:0000256" key="10">
    <source>
        <dbReference type="SAM" id="Phobius"/>
    </source>
</evidence>
<evidence type="ECO:0000313" key="12">
    <source>
        <dbReference type="Proteomes" id="UP000261360"/>
    </source>
</evidence>
<evidence type="ECO:0000256" key="1">
    <source>
        <dbReference type="ARBA" id="ARBA00004435"/>
    </source>
</evidence>
<name>A0A3B4WV14_SERLL</name>
<dbReference type="GeneID" id="111662226"/>
<dbReference type="InterPro" id="IPR017974">
    <property type="entry name" value="Claudin_CS"/>
</dbReference>
<dbReference type="KEGG" id="slal:111662226"/>
<comment type="subcellular location">
    <subcellularLocation>
        <location evidence="1">Cell junction</location>
        <location evidence="1">Tight junction</location>
    </subcellularLocation>
    <subcellularLocation>
        <location evidence="2">Cell membrane</location>
        <topology evidence="2">Multi-pass membrane protein</topology>
    </subcellularLocation>
</comment>
<dbReference type="GO" id="GO:0005923">
    <property type="term" value="C:bicellular tight junction"/>
    <property type="evidence" value="ECO:0007669"/>
    <property type="project" value="UniProtKB-SubCell"/>
</dbReference>
<dbReference type="Proteomes" id="UP000261360">
    <property type="component" value="Unplaced"/>
</dbReference>
<keyword evidence="4" id="KW-0796">Tight junction</keyword>
<evidence type="ECO:0000256" key="7">
    <source>
        <dbReference type="ARBA" id="ARBA00022949"/>
    </source>
</evidence>
<keyword evidence="5" id="KW-1003">Cell membrane</keyword>
<evidence type="ECO:0000256" key="8">
    <source>
        <dbReference type="ARBA" id="ARBA00022989"/>
    </source>
</evidence>
<keyword evidence="12" id="KW-1185">Reference proteome</keyword>
<keyword evidence="8 10" id="KW-1133">Transmembrane helix</keyword>
<evidence type="ECO:0000256" key="4">
    <source>
        <dbReference type="ARBA" id="ARBA00022427"/>
    </source>
</evidence>
<evidence type="ECO:0000256" key="2">
    <source>
        <dbReference type="ARBA" id="ARBA00004651"/>
    </source>
</evidence>
<evidence type="ECO:0000313" key="11">
    <source>
        <dbReference type="Ensembl" id="ENSSLDP00000004798.1"/>
    </source>
</evidence>
<dbReference type="Gene3D" id="1.20.140.150">
    <property type="match status" value="1"/>
</dbReference>